<dbReference type="Proteomes" id="UP000708208">
    <property type="component" value="Unassembled WGS sequence"/>
</dbReference>
<keyword evidence="2" id="KW-1185">Reference proteome</keyword>
<comment type="caution">
    <text evidence="1">The sequence shown here is derived from an EMBL/GenBank/DDBJ whole genome shotgun (WGS) entry which is preliminary data.</text>
</comment>
<gene>
    <name evidence="1" type="ORF">AFUS01_LOCUS4815</name>
</gene>
<dbReference type="EMBL" id="CAJVCH010030341">
    <property type="protein sequence ID" value="CAG7709335.1"/>
    <property type="molecule type" value="Genomic_DNA"/>
</dbReference>
<sequence length="173" mass="19339">MSNCLESTLTELQCHFCFGSRNNGPLRVVGNFSEVFSFNGSPYSFCSVGKSERFSCNVEMVNCLNVPLIIRNKYYSNSIGKDFPPLEIRSFHRKNFLASSDTSFEAIFAYEIFSTDLAFGIGLKVGPGTNSFAAAFSQIPAVTEKNELEALKNPSQWKIHDYKKTLRASNTLE</sequence>
<feature type="non-terminal residue" evidence="1">
    <location>
        <position position="1"/>
    </location>
</feature>
<evidence type="ECO:0000313" key="2">
    <source>
        <dbReference type="Proteomes" id="UP000708208"/>
    </source>
</evidence>
<proteinExistence type="predicted"/>
<dbReference type="AlphaFoldDB" id="A0A8J2J697"/>
<protein>
    <submittedName>
        <fullName evidence="1">Uncharacterized protein</fullName>
    </submittedName>
</protein>
<organism evidence="1 2">
    <name type="scientific">Allacma fusca</name>
    <dbReference type="NCBI Taxonomy" id="39272"/>
    <lineage>
        <taxon>Eukaryota</taxon>
        <taxon>Metazoa</taxon>
        <taxon>Ecdysozoa</taxon>
        <taxon>Arthropoda</taxon>
        <taxon>Hexapoda</taxon>
        <taxon>Collembola</taxon>
        <taxon>Symphypleona</taxon>
        <taxon>Sminthuridae</taxon>
        <taxon>Allacma</taxon>
    </lineage>
</organism>
<name>A0A8J2J697_9HEXA</name>
<accession>A0A8J2J697</accession>
<reference evidence="1" key="1">
    <citation type="submission" date="2021-06" db="EMBL/GenBank/DDBJ databases">
        <authorList>
            <person name="Hodson N. C."/>
            <person name="Mongue J. A."/>
            <person name="Jaron S. K."/>
        </authorList>
    </citation>
    <scope>NUCLEOTIDE SEQUENCE</scope>
</reference>
<evidence type="ECO:0000313" key="1">
    <source>
        <dbReference type="EMBL" id="CAG7709335.1"/>
    </source>
</evidence>